<dbReference type="EMBL" id="KN817594">
    <property type="protein sequence ID" value="KJA18029.1"/>
    <property type="molecule type" value="Genomic_DNA"/>
</dbReference>
<evidence type="ECO:0008006" key="3">
    <source>
        <dbReference type="Google" id="ProtNLM"/>
    </source>
</evidence>
<accession>A0A0D2NGC1</accession>
<name>A0A0D2NGC1_HYPSF</name>
<keyword evidence="2" id="KW-1185">Reference proteome</keyword>
<proteinExistence type="predicted"/>
<sequence>LEYDGIADLRLYNRFVTEGTTYLIDGDVPPERQVHILSYFLSGRAYDFFVQKIGADFDQWTLQEFYEKLFDYCFPVDYRAKQRAELNRLFQNSKTVLEYKYELEEKFNILSEFSDQQKVVKLWYGLRRSIQQGLWHAGLDPESSSWDEVVHHAERREIS</sequence>
<organism evidence="1 2">
    <name type="scientific">Hypholoma sublateritium (strain FD-334 SS-4)</name>
    <dbReference type="NCBI Taxonomy" id="945553"/>
    <lineage>
        <taxon>Eukaryota</taxon>
        <taxon>Fungi</taxon>
        <taxon>Dikarya</taxon>
        <taxon>Basidiomycota</taxon>
        <taxon>Agaricomycotina</taxon>
        <taxon>Agaricomycetes</taxon>
        <taxon>Agaricomycetidae</taxon>
        <taxon>Agaricales</taxon>
        <taxon>Agaricineae</taxon>
        <taxon>Strophariaceae</taxon>
        <taxon>Hypholoma</taxon>
    </lineage>
</organism>
<dbReference type="OrthoDB" id="3267748at2759"/>
<dbReference type="Proteomes" id="UP000054270">
    <property type="component" value="Unassembled WGS sequence"/>
</dbReference>
<protein>
    <recommendedName>
        <fullName evidence="3">Retrotransposon gag domain-containing protein</fullName>
    </recommendedName>
</protein>
<feature type="non-terminal residue" evidence="1">
    <location>
        <position position="159"/>
    </location>
</feature>
<reference evidence="2" key="1">
    <citation type="submission" date="2014-04" db="EMBL/GenBank/DDBJ databases">
        <title>Evolutionary Origins and Diversification of the Mycorrhizal Mutualists.</title>
        <authorList>
            <consortium name="DOE Joint Genome Institute"/>
            <consortium name="Mycorrhizal Genomics Consortium"/>
            <person name="Kohler A."/>
            <person name="Kuo A."/>
            <person name="Nagy L.G."/>
            <person name="Floudas D."/>
            <person name="Copeland A."/>
            <person name="Barry K.W."/>
            <person name="Cichocki N."/>
            <person name="Veneault-Fourrey C."/>
            <person name="LaButti K."/>
            <person name="Lindquist E.A."/>
            <person name="Lipzen A."/>
            <person name="Lundell T."/>
            <person name="Morin E."/>
            <person name="Murat C."/>
            <person name="Riley R."/>
            <person name="Ohm R."/>
            <person name="Sun H."/>
            <person name="Tunlid A."/>
            <person name="Henrissat B."/>
            <person name="Grigoriev I.V."/>
            <person name="Hibbett D.S."/>
            <person name="Martin F."/>
        </authorList>
    </citation>
    <scope>NUCLEOTIDE SEQUENCE [LARGE SCALE GENOMIC DNA]</scope>
    <source>
        <strain evidence="2">FD-334 SS-4</strain>
    </source>
</reference>
<evidence type="ECO:0000313" key="1">
    <source>
        <dbReference type="EMBL" id="KJA18029.1"/>
    </source>
</evidence>
<dbReference type="AlphaFoldDB" id="A0A0D2NGC1"/>
<gene>
    <name evidence="1" type="ORF">HYPSUDRAFT_101248</name>
</gene>
<dbReference type="OMA" id="WHAGLDP"/>
<feature type="non-terminal residue" evidence="1">
    <location>
        <position position="1"/>
    </location>
</feature>
<evidence type="ECO:0000313" key="2">
    <source>
        <dbReference type="Proteomes" id="UP000054270"/>
    </source>
</evidence>
<dbReference type="STRING" id="945553.A0A0D2NGC1"/>